<dbReference type="Gene3D" id="3.20.20.80">
    <property type="entry name" value="Glycosidases"/>
    <property type="match status" value="1"/>
</dbReference>
<gene>
    <name evidence="2" type="ORF">OB236_35115</name>
</gene>
<organism evidence="2 3">
    <name type="scientific">Paenibacillus baimaensis</name>
    <dbReference type="NCBI Taxonomy" id="2982185"/>
    <lineage>
        <taxon>Bacteria</taxon>
        <taxon>Bacillati</taxon>
        <taxon>Bacillota</taxon>
        <taxon>Bacilli</taxon>
        <taxon>Bacillales</taxon>
        <taxon>Paenibacillaceae</taxon>
        <taxon>Paenibacillus</taxon>
    </lineage>
</organism>
<dbReference type="EMBL" id="JAOQIO010000116">
    <property type="protein sequence ID" value="MCU6797372.1"/>
    <property type="molecule type" value="Genomic_DNA"/>
</dbReference>
<evidence type="ECO:0000313" key="3">
    <source>
        <dbReference type="Proteomes" id="UP001652445"/>
    </source>
</evidence>
<dbReference type="SUPFAM" id="SSF51445">
    <property type="entry name" value="(Trans)glycosidases"/>
    <property type="match status" value="1"/>
</dbReference>
<dbReference type="InterPro" id="IPR017853">
    <property type="entry name" value="GH"/>
</dbReference>
<reference evidence="2 3" key="1">
    <citation type="submission" date="2022-09" db="EMBL/GenBank/DDBJ databases">
        <authorList>
            <person name="Han X.L."/>
            <person name="Wang Q."/>
            <person name="Lu T."/>
        </authorList>
    </citation>
    <scope>NUCLEOTIDE SEQUENCE [LARGE SCALE GENOMIC DNA]</scope>
    <source>
        <strain evidence="2 3">WQ 127069</strain>
    </source>
</reference>
<evidence type="ECO:0000256" key="1">
    <source>
        <dbReference type="SAM" id="Phobius"/>
    </source>
</evidence>
<accession>A0ABT2URU4</accession>
<feature type="transmembrane region" description="Helical" evidence="1">
    <location>
        <begin position="12"/>
        <end position="29"/>
    </location>
</feature>
<evidence type="ECO:0008006" key="4">
    <source>
        <dbReference type="Google" id="ProtNLM"/>
    </source>
</evidence>
<proteinExistence type="predicted"/>
<dbReference type="Proteomes" id="UP001652445">
    <property type="component" value="Unassembled WGS sequence"/>
</dbReference>
<protein>
    <recommendedName>
        <fullName evidence="4">Family 2 glycosyl transferase</fullName>
    </recommendedName>
</protein>
<keyword evidence="3" id="KW-1185">Reference proteome</keyword>
<comment type="caution">
    <text evidence="2">The sequence shown here is derived from an EMBL/GenBank/DDBJ whole genome shotgun (WGS) entry which is preliminary data.</text>
</comment>
<keyword evidence="1" id="KW-1133">Transmembrane helix</keyword>
<keyword evidence="1" id="KW-0812">Transmembrane</keyword>
<dbReference type="RefSeq" id="WP_262688160.1">
    <property type="nucleotide sequence ID" value="NZ_JAOQIO010000116.1"/>
</dbReference>
<sequence length="736" mass="83859">MDAKTTVYAKWLIRILIGLVVSYLIWHYWPAKKVETVLAADGTHLKFRTQQDHIELYDQQAWTPFFVKGVNLGAALPGYDPGDLPITKDHYLRWFAQIQDMGANTIRVYTILKPVFYDALVEYNQQHAEKPLYFIQGIWTPEEELIEKKDAYIEQIYNRFKSEITDAVGAVYGSIDIPEHFGQASGIYRSNAGPYLLGWHIGTEWDPAMVKNTNEQHKDKKDFIGTYLSAKPQANPFENWLAEMLDHLANAEAPFGWKHPLAFTNWVTTDPLTHPGEVLIEEDMVSVDATHLQVKDWAAGYFATFHAYPYYPDFFRLDDTLQDVREADGTANTYKSYLRKLKAYHAGMPVIISEFGVPSSMGVAHLGSMGRDQGGHDEQEQGQIDASLLQDIYSEGMAGAAVFSWQDEWFKRTWNTMHFEIPATRRKLWHNVLTNEQHFGLLAMLSSKDGPLIIDGATRDWDALKSSDKQKLDISYPGLKEITMTHDEAYVYINAKLEQPFDPERELLYLGVDTLPGGNKHAKELGDKTLDEGLEALIVLGKDGESDVRIASNYDMHTRVYGKQYGMKAWTPEEFVDDSGVFNTWKLAVGLEFSPPDSKKYGPFEEVSVGALRRGTTNPDSPQYNSLSMWQAQGDTIEVRIPWMLLGFTDPSSLQVISYEDKEKRLFAQPTEGIRLVPWIVNRATGKITGLEGTRSYPVSQLPIYSWKPWDQVTYVERVKQSYKLMQQAYQSLGQK</sequence>
<keyword evidence="1" id="KW-0472">Membrane</keyword>
<name>A0ABT2URU4_9BACL</name>
<evidence type="ECO:0000313" key="2">
    <source>
        <dbReference type="EMBL" id="MCU6797372.1"/>
    </source>
</evidence>